<dbReference type="Gene3D" id="1.25.20.10">
    <property type="entry name" value="Bacterial muramidases"/>
    <property type="match status" value="1"/>
</dbReference>
<evidence type="ECO:0000256" key="3">
    <source>
        <dbReference type="SAM" id="SignalP"/>
    </source>
</evidence>
<dbReference type="Pfam" id="PF14718">
    <property type="entry name" value="SLT_L"/>
    <property type="match status" value="1"/>
</dbReference>
<dbReference type="Gene3D" id="1.10.530.10">
    <property type="match status" value="1"/>
</dbReference>
<dbReference type="InterPro" id="IPR037061">
    <property type="entry name" value="Lytic_TGlycoase_superhlx_L_sf"/>
</dbReference>
<dbReference type="CDD" id="cd13401">
    <property type="entry name" value="Slt70-like"/>
    <property type="match status" value="1"/>
</dbReference>
<dbReference type="Proteomes" id="UP000316416">
    <property type="component" value="Chromosome"/>
</dbReference>
<name>A0ABX6V5S7_9GAMM</name>
<dbReference type="RefSeq" id="WP_142870680.1">
    <property type="nucleotide sequence ID" value="NZ_CP045503.2"/>
</dbReference>
<feature type="chain" id="PRO_5046680159" evidence="3">
    <location>
        <begin position="36"/>
        <end position="672"/>
    </location>
</feature>
<evidence type="ECO:0000256" key="2">
    <source>
        <dbReference type="ARBA" id="ARBA00022729"/>
    </source>
</evidence>
<evidence type="ECO:0000259" key="5">
    <source>
        <dbReference type="Pfam" id="PF14718"/>
    </source>
</evidence>
<dbReference type="SUPFAM" id="SSF48435">
    <property type="entry name" value="Bacterial muramidases"/>
    <property type="match status" value="1"/>
</dbReference>
<dbReference type="InterPro" id="IPR000189">
    <property type="entry name" value="Transglyc_AS"/>
</dbReference>
<feature type="signal peptide" evidence="3">
    <location>
        <begin position="1"/>
        <end position="35"/>
    </location>
</feature>
<organism evidence="6 7">
    <name type="scientific">Shewanella eurypsychrophilus</name>
    <dbReference type="NCBI Taxonomy" id="2593656"/>
    <lineage>
        <taxon>Bacteria</taxon>
        <taxon>Pseudomonadati</taxon>
        <taxon>Pseudomonadota</taxon>
        <taxon>Gammaproteobacteria</taxon>
        <taxon>Alteromonadales</taxon>
        <taxon>Shewanellaceae</taxon>
        <taxon>Shewanella</taxon>
    </lineage>
</organism>
<evidence type="ECO:0000313" key="6">
    <source>
        <dbReference type="EMBL" id="QPG57888.1"/>
    </source>
</evidence>
<feature type="domain" description="Lytic transglycosylase superhelical linker" evidence="5">
    <location>
        <begin position="434"/>
        <end position="500"/>
    </location>
</feature>
<dbReference type="InterPro" id="IPR012289">
    <property type="entry name" value="Lytic_TGlycosylase_superhlx_L"/>
</dbReference>
<protein>
    <submittedName>
        <fullName evidence="6">Transglycosylase SLT domain-containing protein</fullName>
    </submittedName>
</protein>
<accession>A0ABX6V5S7</accession>
<dbReference type="EMBL" id="CP045503">
    <property type="protein sequence ID" value="QPG57888.1"/>
    <property type="molecule type" value="Genomic_DNA"/>
</dbReference>
<evidence type="ECO:0000256" key="1">
    <source>
        <dbReference type="ARBA" id="ARBA00007734"/>
    </source>
</evidence>
<dbReference type="Gene3D" id="1.10.1240.20">
    <property type="entry name" value="Lytic transglycosylase, superhelical linker domain"/>
    <property type="match status" value="1"/>
</dbReference>
<comment type="similarity">
    <text evidence="1">Belongs to the transglycosylase Slt family.</text>
</comment>
<proteinExistence type="inferred from homology"/>
<dbReference type="PANTHER" id="PTHR37423">
    <property type="entry name" value="SOLUBLE LYTIC MUREIN TRANSGLYCOSYLASE-RELATED"/>
    <property type="match status" value="1"/>
</dbReference>
<dbReference type="InterPro" id="IPR023346">
    <property type="entry name" value="Lysozyme-like_dom_sf"/>
</dbReference>
<feature type="domain" description="Transglycosylase SLT" evidence="4">
    <location>
        <begin position="512"/>
        <end position="623"/>
    </location>
</feature>
<reference evidence="6" key="1">
    <citation type="submission" date="2021-07" db="EMBL/GenBank/DDBJ databases">
        <title>Shewanella sp. YLB-07 whole genome sequence.</title>
        <authorList>
            <person name="Yu L."/>
        </authorList>
    </citation>
    <scope>NUCLEOTIDE SEQUENCE</scope>
    <source>
        <strain evidence="6">YLB-08</strain>
    </source>
</reference>
<dbReference type="InterPro" id="IPR008939">
    <property type="entry name" value="Lytic_TGlycosylase_superhlx_U"/>
</dbReference>
<dbReference type="InterPro" id="IPR008258">
    <property type="entry name" value="Transglycosylase_SLT_dom_1"/>
</dbReference>
<keyword evidence="2 3" id="KW-0732">Signal</keyword>
<gene>
    <name evidence="6" type="ORF">FM038_010790</name>
</gene>
<evidence type="ECO:0000313" key="7">
    <source>
        <dbReference type="Proteomes" id="UP000316416"/>
    </source>
</evidence>
<keyword evidence="7" id="KW-1185">Reference proteome</keyword>
<sequence>MQKQYSGTFKRFLSKTLSFAILVSLFFANSMFQLANATNYNFDQQNYLDARKALKSKKIKTYHSLRQQLDDYPLTVYLDFHFNINQILKHEGQQALSEISQFKDTPLFNTARYRYLMNAGDQKRWNDFLAVSPQSPNNIKLQCFYYRAQFVSGDKLLAYKGAQSLWLYGKSRPEECDPLFKVWEKADLRTQEMIWSRMLLSFNAGQHGLLTYLSRKVTSHKHEAKLLLSVYKDPRSLRNKKKFKGQASINGDIVAAGLKKLARKDLNYAVKLYVSYQKLDRFSDYQGRKLSRYFIKRAIIKQEVKLKSFVDTMLPLLDSDDLIKLRLRWAIREADFDSVIAYLPQLSEQSKAKPRWQYWQSRVDAHLPDKSLLASTETHPHFESDPINSTHSTRLTALSQLRNFYGFSAANELGIDYQLQHADSISDDKLRETIADDKGLARVVELLAIDKTIDARSEWVLMLGRHNRAMQKEYATFALEKNWHDLGVQASIQGKLWNDMTLRFPYAAEQAFVTASKKQKVNIDELRAIARRESAFYPYATSGVGARGLMQLMPATAKETARKVGLKYQGRRSLYDNDTNIKLGSAYYASLMKQFNNNRVLATAAYNAGPHRVKRWLKNTEGKLDVIAFIESIPYTETREYVQAVLSYRVIYQIRQGKEPELFSTKELNFKY</sequence>
<dbReference type="PANTHER" id="PTHR37423:SF5">
    <property type="entry name" value="SOLUBLE LYTIC MUREIN TRANSGLYCOSYLASE"/>
    <property type="match status" value="1"/>
</dbReference>
<evidence type="ECO:0000259" key="4">
    <source>
        <dbReference type="Pfam" id="PF01464"/>
    </source>
</evidence>
<dbReference type="PROSITE" id="PS00922">
    <property type="entry name" value="TRANSGLYCOSYLASE"/>
    <property type="match status" value="1"/>
</dbReference>
<dbReference type="Pfam" id="PF01464">
    <property type="entry name" value="SLT"/>
    <property type="match status" value="1"/>
</dbReference>
<dbReference type="SUPFAM" id="SSF53955">
    <property type="entry name" value="Lysozyme-like"/>
    <property type="match status" value="1"/>
</dbReference>